<protein>
    <submittedName>
        <fullName evidence="1">Uncharacterized protein</fullName>
    </submittedName>
</protein>
<proteinExistence type="predicted"/>
<evidence type="ECO:0000313" key="1">
    <source>
        <dbReference type="EMBL" id="KAJ8641339.1"/>
    </source>
</evidence>
<keyword evidence="2" id="KW-1185">Reference proteome</keyword>
<dbReference type="Proteomes" id="UP001234297">
    <property type="component" value="Chromosome 5"/>
</dbReference>
<comment type="caution">
    <text evidence="1">The sequence shown here is derived from an EMBL/GenBank/DDBJ whole genome shotgun (WGS) entry which is preliminary data.</text>
</comment>
<organism evidence="1 2">
    <name type="scientific">Persea americana</name>
    <name type="common">Avocado</name>
    <dbReference type="NCBI Taxonomy" id="3435"/>
    <lineage>
        <taxon>Eukaryota</taxon>
        <taxon>Viridiplantae</taxon>
        <taxon>Streptophyta</taxon>
        <taxon>Embryophyta</taxon>
        <taxon>Tracheophyta</taxon>
        <taxon>Spermatophyta</taxon>
        <taxon>Magnoliopsida</taxon>
        <taxon>Magnoliidae</taxon>
        <taxon>Laurales</taxon>
        <taxon>Lauraceae</taxon>
        <taxon>Persea</taxon>
    </lineage>
</organism>
<name>A0ACC2M7P9_PERAE</name>
<sequence length="97" mass="11127">MPAVNFRVRMWQVSTACNGKDSRVLACLFISALSPSHYVLFLCKGKKAFASPERLYSSHTPQREKKTKSKEKEDDKQIQIHLLFLGSSDWGDDLFDF</sequence>
<accession>A0ACC2M7P9</accession>
<reference evidence="1 2" key="1">
    <citation type="journal article" date="2022" name="Hortic Res">
        <title>A haplotype resolved chromosomal level avocado genome allows analysis of novel avocado genes.</title>
        <authorList>
            <person name="Nath O."/>
            <person name="Fletcher S.J."/>
            <person name="Hayward A."/>
            <person name="Shaw L.M."/>
            <person name="Masouleh A.K."/>
            <person name="Furtado A."/>
            <person name="Henry R.J."/>
            <person name="Mitter N."/>
        </authorList>
    </citation>
    <scope>NUCLEOTIDE SEQUENCE [LARGE SCALE GENOMIC DNA]</scope>
    <source>
        <strain evidence="2">cv. Hass</strain>
    </source>
</reference>
<evidence type="ECO:0000313" key="2">
    <source>
        <dbReference type="Proteomes" id="UP001234297"/>
    </source>
</evidence>
<dbReference type="EMBL" id="CM056813">
    <property type="protein sequence ID" value="KAJ8641339.1"/>
    <property type="molecule type" value="Genomic_DNA"/>
</dbReference>
<gene>
    <name evidence="1" type="ORF">MRB53_018033</name>
</gene>